<accession>A0ABT4VP00</accession>
<sequence length="186" mass="21285">MIAQTERLIVRNWRPEDEDAFHRLNSDDTIMQFFPFRRSREQSREVMEKTMREINETGYGFSALQTQDDETAIGILGLSVPQLEPLVPGDSVEIGWRLVPEVWGKGYITEASKELLRIGFQERGLEEIVAFAVPANTRSTAVMDRIGMRHSPSRDFDHPFVPDSHIHLRRHAFYAVTAADWAGGQD</sequence>
<feature type="domain" description="N-acetyltransferase" evidence="1">
    <location>
        <begin position="8"/>
        <end position="180"/>
    </location>
</feature>
<proteinExistence type="predicted"/>
<organism evidence="2 3">
    <name type="scientific">Hoeflea poritis</name>
    <dbReference type="NCBI Taxonomy" id="2993659"/>
    <lineage>
        <taxon>Bacteria</taxon>
        <taxon>Pseudomonadati</taxon>
        <taxon>Pseudomonadota</taxon>
        <taxon>Alphaproteobacteria</taxon>
        <taxon>Hyphomicrobiales</taxon>
        <taxon>Rhizobiaceae</taxon>
        <taxon>Hoeflea</taxon>
    </lineage>
</organism>
<dbReference type="SUPFAM" id="SSF55729">
    <property type="entry name" value="Acyl-CoA N-acyltransferases (Nat)"/>
    <property type="match status" value="1"/>
</dbReference>
<dbReference type="PROSITE" id="PS51186">
    <property type="entry name" value="GNAT"/>
    <property type="match status" value="1"/>
</dbReference>
<dbReference type="RefSeq" id="WP_271090190.1">
    <property type="nucleotide sequence ID" value="NZ_JAPJZH010000008.1"/>
</dbReference>
<dbReference type="PANTHER" id="PTHR43792">
    <property type="entry name" value="GNAT FAMILY, PUTATIVE (AFU_ORTHOLOGUE AFUA_3G00765)-RELATED-RELATED"/>
    <property type="match status" value="1"/>
</dbReference>
<evidence type="ECO:0000259" key="1">
    <source>
        <dbReference type="PROSITE" id="PS51186"/>
    </source>
</evidence>
<evidence type="ECO:0000313" key="3">
    <source>
        <dbReference type="Proteomes" id="UP001148313"/>
    </source>
</evidence>
<dbReference type="Pfam" id="PF13302">
    <property type="entry name" value="Acetyltransf_3"/>
    <property type="match status" value="1"/>
</dbReference>
<protein>
    <submittedName>
        <fullName evidence="2">GNAT family N-acetyltransferase</fullName>
    </submittedName>
</protein>
<comment type="caution">
    <text evidence="2">The sequence shown here is derived from an EMBL/GenBank/DDBJ whole genome shotgun (WGS) entry which is preliminary data.</text>
</comment>
<reference evidence="2" key="1">
    <citation type="submission" date="2022-11" db="EMBL/GenBank/DDBJ databases">
        <title>Hoeflea poritis sp. nov., isolated from scleractinian coral Porites lutea.</title>
        <authorList>
            <person name="Zhang G."/>
            <person name="Wei Q."/>
            <person name="Cai L."/>
        </authorList>
    </citation>
    <scope>NUCLEOTIDE SEQUENCE</scope>
    <source>
        <strain evidence="2">E7-10</strain>
    </source>
</reference>
<dbReference type="InterPro" id="IPR000182">
    <property type="entry name" value="GNAT_dom"/>
</dbReference>
<dbReference type="Gene3D" id="3.40.630.30">
    <property type="match status" value="1"/>
</dbReference>
<dbReference type="PANTHER" id="PTHR43792:SF1">
    <property type="entry name" value="N-ACETYLTRANSFERASE DOMAIN-CONTAINING PROTEIN"/>
    <property type="match status" value="1"/>
</dbReference>
<dbReference type="EMBL" id="JAPJZH010000008">
    <property type="protein sequence ID" value="MDA4846441.1"/>
    <property type="molecule type" value="Genomic_DNA"/>
</dbReference>
<evidence type="ECO:0000313" key="2">
    <source>
        <dbReference type="EMBL" id="MDA4846441.1"/>
    </source>
</evidence>
<dbReference type="InterPro" id="IPR051531">
    <property type="entry name" value="N-acetyltransferase"/>
</dbReference>
<keyword evidence="3" id="KW-1185">Reference proteome</keyword>
<dbReference type="Proteomes" id="UP001148313">
    <property type="component" value="Unassembled WGS sequence"/>
</dbReference>
<name>A0ABT4VP00_9HYPH</name>
<gene>
    <name evidence="2" type="ORF">OOZ53_13830</name>
</gene>
<dbReference type="InterPro" id="IPR016181">
    <property type="entry name" value="Acyl_CoA_acyltransferase"/>
</dbReference>